<dbReference type="EMBL" id="JAELUP010000065">
    <property type="protein sequence ID" value="MBJ6362156.1"/>
    <property type="molecule type" value="Genomic_DNA"/>
</dbReference>
<reference evidence="1" key="1">
    <citation type="submission" date="2020-12" db="EMBL/GenBank/DDBJ databases">
        <authorList>
            <person name="Huq M.A."/>
        </authorList>
    </citation>
    <scope>NUCLEOTIDE SEQUENCE</scope>
    <source>
        <strain evidence="1">MAHUQ-46</strain>
    </source>
</reference>
<sequence length="90" mass="10165">MLLKTNFPLLHFSSVGNRPLKATTYVSPEPLYPSAMLLCRAGAKELTEHLKLKTIRFTNKMTREKGLNQPALLAGHCVMHDRMQEANDMP</sequence>
<name>A0A934MPJ9_9BACL</name>
<comment type="caution">
    <text evidence="1">The sequence shown here is derived from an EMBL/GenBank/DDBJ whole genome shotgun (WGS) entry which is preliminary data.</text>
</comment>
<proteinExistence type="predicted"/>
<organism evidence="1 2">
    <name type="scientific">Paenibacillus roseus</name>
    <dbReference type="NCBI Taxonomy" id="2798579"/>
    <lineage>
        <taxon>Bacteria</taxon>
        <taxon>Bacillati</taxon>
        <taxon>Bacillota</taxon>
        <taxon>Bacilli</taxon>
        <taxon>Bacillales</taxon>
        <taxon>Paenibacillaceae</taxon>
        <taxon>Paenibacillus</taxon>
    </lineage>
</organism>
<keyword evidence="2" id="KW-1185">Reference proteome</keyword>
<dbReference type="Proteomes" id="UP000640274">
    <property type="component" value="Unassembled WGS sequence"/>
</dbReference>
<evidence type="ECO:0000313" key="1">
    <source>
        <dbReference type="EMBL" id="MBJ6362156.1"/>
    </source>
</evidence>
<dbReference type="AlphaFoldDB" id="A0A934MPJ9"/>
<protein>
    <submittedName>
        <fullName evidence="1">Uncharacterized protein</fullName>
    </submittedName>
</protein>
<accession>A0A934MPJ9</accession>
<evidence type="ECO:0000313" key="2">
    <source>
        <dbReference type="Proteomes" id="UP000640274"/>
    </source>
</evidence>
<dbReference type="RefSeq" id="WP_199019692.1">
    <property type="nucleotide sequence ID" value="NZ_JAELUP010000065.1"/>
</dbReference>
<gene>
    <name evidence="1" type="ORF">JFN88_12850</name>
</gene>